<organismHost>
    <name type="scientific">Homo sapiens</name>
    <name type="common">Human</name>
    <dbReference type="NCBI Taxonomy" id="9606"/>
</organismHost>
<proteinExistence type="predicted"/>
<dbReference type="InterPro" id="IPR019624">
    <property type="entry name" value="Herpes_UL40"/>
</dbReference>
<feature type="non-terminal residue" evidence="1">
    <location>
        <position position="225"/>
    </location>
</feature>
<gene>
    <name evidence="1" type="primary">UL40</name>
</gene>
<sequence length="225" mass="24644">MAAAGIRFNTRIGFTCAVMAPRTLFVTVGLLCMRIRSLLCSPAETTVTTAAVTSAHGPLCPLVFQGWAYAVYHQGDMALMTLDVYCCRQTSNNTAVAFSRHLAVNTLLIEVGNNTHRRADGVSCLDHFRAQHQDCPAQTVHVRGVNESAFGLTHLQSCCLNEHSQLSERVAYHLKLRPATFGLETWAMYTVGILALGSFSSFYSQIARSLGVLPNDHHYALKKAI</sequence>
<name>H9BQD7_HCMV</name>
<accession>H9BQD7</accession>
<organism evidence="1">
    <name type="scientific">Human cytomegalovirus</name>
    <name type="common">HHV-5</name>
    <name type="synonym">Human herpesvirus 5</name>
    <dbReference type="NCBI Taxonomy" id="10359"/>
    <lineage>
        <taxon>Viruses</taxon>
        <taxon>Duplodnaviria</taxon>
        <taxon>Heunggongvirae</taxon>
        <taxon>Peploviricota</taxon>
        <taxon>Herviviricetes</taxon>
        <taxon>Herpesvirales</taxon>
        <taxon>Orthoherpesviridae</taxon>
        <taxon>Betaherpesvirinae</taxon>
        <taxon>Cytomegalovirus</taxon>
        <taxon>Cytomegalovirus humanbeta5</taxon>
    </lineage>
</organism>
<reference evidence="1" key="1">
    <citation type="journal article" date="2013" name="J. Biol. Chem.">
        <title>Polymorphism in human cytomegalovirus UL40 impacts on recognition of human leukocyte antigen-E (HLA-E) by natural killer cells.</title>
        <authorList>
            <person name="Heatley S.L."/>
            <person name="Pietra G."/>
            <person name="Lin J."/>
            <person name="Widjaja J.M."/>
            <person name="Harpur C.M."/>
            <person name="Lester S."/>
            <person name="Rossjohn J."/>
            <person name="Szer J."/>
            <person name="Schwarer A."/>
            <person name="Bradstock K."/>
            <person name="Bardy P.G."/>
            <person name="Mingari M.C."/>
            <person name="Moretta L."/>
            <person name="Sullivan L.C."/>
            <person name="Brooks A.G."/>
        </authorList>
    </citation>
    <scope>NUCLEOTIDE SEQUENCE</scope>
    <source>
        <strain evidence="1">03R008</strain>
    </source>
</reference>
<dbReference type="EMBL" id="JQ060995">
    <property type="protein sequence ID" value="AFD22928.1"/>
    <property type="molecule type" value="Genomic_DNA"/>
</dbReference>
<evidence type="ECO:0000313" key="1">
    <source>
        <dbReference type="EMBL" id="AFD22928.1"/>
    </source>
</evidence>
<dbReference type="Pfam" id="PF10682">
    <property type="entry name" value="UL40"/>
    <property type="match status" value="1"/>
</dbReference>
<protein>
    <submittedName>
        <fullName evidence="1">UL40</fullName>
    </submittedName>
</protein>